<protein>
    <submittedName>
        <fullName evidence="2">Phage tail-collar fibre protein</fullName>
    </submittedName>
</protein>
<dbReference type="EMBL" id="FWXR01000011">
    <property type="protein sequence ID" value="SMC89232.1"/>
    <property type="molecule type" value="Genomic_DNA"/>
</dbReference>
<keyword evidence="3" id="KW-1185">Reference proteome</keyword>
<dbReference type="STRING" id="937218.SAMN06297251_111155"/>
<sequence length="91" mass="9523">MPVTAGDYWVTEAAILDGDGDCVAITKIPVFQKIASSSGSYDDLVLEFVIGVGRNATVNVTLDPSAVLATRAYVSAQLEGLGSSIFYHGLL</sequence>
<evidence type="ECO:0000313" key="3">
    <source>
        <dbReference type="Proteomes" id="UP000192656"/>
    </source>
</evidence>
<dbReference type="Pfam" id="PF12571">
    <property type="entry name" value="Phage_tail_fib"/>
    <property type="match status" value="1"/>
</dbReference>
<dbReference type="AlphaFoldDB" id="A0A1W2CWK0"/>
<reference evidence="2 3" key="1">
    <citation type="submission" date="2017-04" db="EMBL/GenBank/DDBJ databases">
        <authorList>
            <person name="Afonso C.L."/>
            <person name="Miller P.J."/>
            <person name="Scott M.A."/>
            <person name="Spackman E."/>
            <person name="Goraichik I."/>
            <person name="Dimitrov K.M."/>
            <person name="Suarez D.L."/>
            <person name="Swayne D.E."/>
        </authorList>
    </citation>
    <scope>NUCLEOTIDE SEQUENCE [LARGE SCALE GENOMIC DNA]</scope>
    <source>
        <strain evidence="2 3">CGMCC 1.10972</strain>
    </source>
</reference>
<dbReference type="InterPro" id="IPR022225">
    <property type="entry name" value="Phage_tail_fibre_N"/>
</dbReference>
<evidence type="ECO:0000313" key="2">
    <source>
        <dbReference type="EMBL" id="SMC89232.1"/>
    </source>
</evidence>
<name>A0A1W2CWK0_9HYPH</name>
<organism evidence="2 3">
    <name type="scientific">Fulvimarina manganoxydans</name>
    <dbReference type="NCBI Taxonomy" id="937218"/>
    <lineage>
        <taxon>Bacteria</taxon>
        <taxon>Pseudomonadati</taxon>
        <taxon>Pseudomonadota</taxon>
        <taxon>Alphaproteobacteria</taxon>
        <taxon>Hyphomicrobiales</taxon>
        <taxon>Aurantimonadaceae</taxon>
        <taxon>Fulvimarina</taxon>
    </lineage>
</organism>
<dbReference type="Proteomes" id="UP000192656">
    <property type="component" value="Unassembled WGS sequence"/>
</dbReference>
<gene>
    <name evidence="2" type="ORF">SAMN06297251_111155</name>
</gene>
<proteinExistence type="predicted"/>
<evidence type="ECO:0000259" key="1">
    <source>
        <dbReference type="Pfam" id="PF12571"/>
    </source>
</evidence>
<accession>A0A1W2CWK0</accession>
<feature type="domain" description="Phage tail fibre protein N-terminal" evidence="1">
    <location>
        <begin position="1"/>
        <end position="71"/>
    </location>
</feature>